<comment type="caution">
    <text evidence="4">The sequence shown here is derived from an EMBL/GenBank/DDBJ whole genome shotgun (WGS) entry which is preliminary data.</text>
</comment>
<name>A0A2D3WRP5_9BACT</name>
<dbReference type="SMART" id="SM00448">
    <property type="entry name" value="REC"/>
    <property type="match status" value="1"/>
</dbReference>
<dbReference type="SUPFAM" id="SSF52172">
    <property type="entry name" value="CheY-like"/>
    <property type="match status" value="1"/>
</dbReference>
<reference evidence="4 5" key="1">
    <citation type="journal article" date="2017" name="Front. Microbiol.">
        <title>Comparative Genomic Analysis of the Class Epsilonproteobacteria and Proposed Reclassification to Epsilonbacteraeota (phyl. nov.).</title>
        <authorList>
            <person name="Waite D.W."/>
            <person name="Vanwonterghem I."/>
            <person name="Rinke C."/>
            <person name="Parks D.H."/>
            <person name="Zhang Y."/>
            <person name="Takai K."/>
            <person name="Sievert S.M."/>
            <person name="Simon J."/>
            <person name="Campbell B.J."/>
            <person name="Hanson T.E."/>
            <person name="Woyke T."/>
            <person name="Klotz M.G."/>
            <person name="Hugenholtz P."/>
        </authorList>
    </citation>
    <scope>NUCLEOTIDE SEQUENCE [LARGE SCALE GENOMIC DNA]</scope>
    <source>
        <strain evidence="4">UBA12443</strain>
    </source>
</reference>
<dbReference type="GO" id="GO:0000160">
    <property type="term" value="P:phosphorelay signal transduction system"/>
    <property type="evidence" value="ECO:0007669"/>
    <property type="project" value="InterPro"/>
</dbReference>
<dbReference type="InterPro" id="IPR011006">
    <property type="entry name" value="CheY-like_superfamily"/>
</dbReference>
<evidence type="ECO:0000259" key="3">
    <source>
        <dbReference type="PROSITE" id="PS50851"/>
    </source>
</evidence>
<dbReference type="Gene3D" id="3.40.50.2300">
    <property type="match status" value="1"/>
</dbReference>
<feature type="modified residue" description="4-aspartylphosphate" evidence="1">
    <location>
        <position position="244"/>
    </location>
</feature>
<dbReference type="PANTHER" id="PTHR47233">
    <property type="entry name" value="CHEMOTAXIS PROTEIN CHEV"/>
    <property type="match status" value="1"/>
</dbReference>
<dbReference type="PROSITE" id="PS50851">
    <property type="entry name" value="CHEW"/>
    <property type="match status" value="1"/>
</dbReference>
<proteinExistence type="predicted"/>
<evidence type="ECO:0000259" key="2">
    <source>
        <dbReference type="PROSITE" id="PS50110"/>
    </source>
</evidence>
<dbReference type="GO" id="GO:0006935">
    <property type="term" value="P:chemotaxis"/>
    <property type="evidence" value="ECO:0007669"/>
    <property type="project" value="InterPro"/>
</dbReference>
<dbReference type="Gene3D" id="2.40.50.180">
    <property type="entry name" value="CheA-289, Domain 4"/>
    <property type="match status" value="1"/>
</dbReference>
<dbReference type="CDD" id="cd00588">
    <property type="entry name" value="CheW_like"/>
    <property type="match status" value="1"/>
</dbReference>
<evidence type="ECO:0000313" key="4">
    <source>
        <dbReference type="EMBL" id="DAB39403.1"/>
    </source>
</evidence>
<evidence type="ECO:0000256" key="1">
    <source>
        <dbReference type="PROSITE-ProRule" id="PRU00169"/>
    </source>
</evidence>
<feature type="domain" description="Response regulatory" evidence="2">
    <location>
        <begin position="191"/>
        <end position="311"/>
    </location>
</feature>
<dbReference type="Gene3D" id="2.30.30.40">
    <property type="entry name" value="SH3 Domains"/>
    <property type="match status" value="1"/>
</dbReference>
<dbReference type="InterPro" id="IPR002545">
    <property type="entry name" value="CheW-lke_dom"/>
</dbReference>
<organism evidence="4 5">
    <name type="scientific">Sulfuricurvum kujiense</name>
    <dbReference type="NCBI Taxonomy" id="148813"/>
    <lineage>
        <taxon>Bacteria</taxon>
        <taxon>Pseudomonadati</taxon>
        <taxon>Campylobacterota</taxon>
        <taxon>Epsilonproteobacteria</taxon>
        <taxon>Campylobacterales</taxon>
        <taxon>Sulfurimonadaceae</taxon>
        <taxon>Sulfuricurvum</taxon>
    </lineage>
</organism>
<evidence type="ECO:0000313" key="5">
    <source>
        <dbReference type="Proteomes" id="UP000228859"/>
    </source>
</evidence>
<dbReference type="EMBL" id="DLUI01000013">
    <property type="protein sequence ID" value="DAB39403.1"/>
    <property type="molecule type" value="Genomic_DNA"/>
</dbReference>
<feature type="domain" description="CheW-like" evidence="3">
    <location>
        <begin position="18"/>
        <end position="165"/>
    </location>
</feature>
<keyword evidence="1" id="KW-0597">Phosphoprotein</keyword>
<dbReference type="Pfam" id="PF00072">
    <property type="entry name" value="Response_reg"/>
    <property type="match status" value="1"/>
</dbReference>
<dbReference type="PIRSF" id="PIRSF002867">
    <property type="entry name" value="CheV"/>
    <property type="match status" value="1"/>
</dbReference>
<dbReference type="AlphaFoldDB" id="A0A2D3WRP5"/>
<accession>A0A2D3WRP5</accession>
<sequence length="320" mass="35928">MSLLEHVDAATNLAKNNEVQLLVFKIDIAEESPYYAINVFKTREVVEAKRHHLTQIPGAHPLLEGTIVLRELQIPILNLPKWLGIELEDSKKKASNLLICDFNGIIIGIRIMFAYRVIKKNWNEMHSPDSYRLGEDGLIINDTRLDDGSLCLILDYEKLLADVIPQAMVNVENATKALRNITIPDKLKNGVVLIAEDSKTAQRHLRQIFEHAHIGYQMFNNGKDLVEFITRHPNPSSIPAIITDIEMPEMSGFTVIQHLKSKPETKAIPIIVNSSMTGENNKREAASLGADGFIDKTKSENILALIIEKMGEVSTKLLPR</sequence>
<protein>
    <submittedName>
        <fullName evidence="4">Response regulator receiver protein</fullName>
    </submittedName>
</protein>
<gene>
    <name evidence="4" type="ORF">CFH83_00950</name>
</gene>
<dbReference type="Pfam" id="PF01584">
    <property type="entry name" value="CheW"/>
    <property type="match status" value="1"/>
</dbReference>
<dbReference type="Proteomes" id="UP000228859">
    <property type="component" value="Unassembled WGS sequence"/>
</dbReference>
<dbReference type="PANTHER" id="PTHR47233:SF3">
    <property type="entry name" value="CHEMOTAXIS PROTEIN CHEV"/>
    <property type="match status" value="1"/>
</dbReference>
<dbReference type="PROSITE" id="PS50110">
    <property type="entry name" value="RESPONSE_REGULATORY"/>
    <property type="match status" value="1"/>
</dbReference>
<dbReference type="SMART" id="SM00260">
    <property type="entry name" value="CheW"/>
    <property type="match status" value="1"/>
</dbReference>
<dbReference type="InterPro" id="IPR024181">
    <property type="entry name" value="Chemotax_regulator_CheV"/>
</dbReference>
<dbReference type="InterPro" id="IPR001789">
    <property type="entry name" value="Sig_transdc_resp-reg_receiver"/>
</dbReference>
<dbReference type="SUPFAM" id="SSF50341">
    <property type="entry name" value="CheW-like"/>
    <property type="match status" value="1"/>
</dbReference>
<dbReference type="InterPro" id="IPR036061">
    <property type="entry name" value="CheW-like_dom_sf"/>
</dbReference>